<dbReference type="Proteomes" id="UP001152795">
    <property type="component" value="Unassembled WGS sequence"/>
</dbReference>
<evidence type="ECO:0000313" key="3">
    <source>
        <dbReference type="Proteomes" id="UP001152795"/>
    </source>
</evidence>
<dbReference type="PANTHER" id="PTHR13379">
    <property type="entry name" value="UNCHARACTERIZED DUF1308"/>
    <property type="match status" value="1"/>
</dbReference>
<protein>
    <submittedName>
        <fullName evidence="2">Uncharacterized protein</fullName>
    </submittedName>
</protein>
<name>A0A6S7G0Y5_PARCT</name>
<gene>
    <name evidence="2" type="ORF">PACLA_8A002797</name>
</gene>
<comment type="similarity">
    <text evidence="1">Belongs to the UPF0415 family.</text>
</comment>
<dbReference type="OrthoDB" id="441890at2759"/>
<dbReference type="AlphaFoldDB" id="A0A6S7G0Y5"/>
<dbReference type="InterPro" id="IPR041076">
    <property type="entry name" value="DUF5614"/>
</dbReference>
<dbReference type="InterPro" id="IPR010733">
    <property type="entry name" value="DUF1308"/>
</dbReference>
<accession>A0A6S7G0Y5</accession>
<sequence length="332" mass="36442">MQVKPCHLNSTNLSHLGAVLDVAEKLDATSLLKPFNWYVGEDKSLGRPPFTVVVDVVTSHGWFKVIARNPTALHAAWKGEGNFGEKSIDKQAQEYVSASQQNEANFLTPKVTFVFTQGITEDLAECLLSCGVSLQCEILPNPGCDNLKNDDISVNNQLGETVVPECNKINLDVTAMIALVSALTNGSCNFQFQDQILSEQAERERENPVLPHLNKVLEGKELFACSLAISSFQSILDMLGGPNEKERARHLLSKVTEVSDDPSKRTQELSSSARIKTRPKIVFGTGDKLQAVTITSNGSFVRAAREQGVEFAVFLHEPRALTENKEQFATLV</sequence>
<reference evidence="2" key="1">
    <citation type="submission" date="2020-04" db="EMBL/GenBank/DDBJ databases">
        <authorList>
            <person name="Alioto T."/>
            <person name="Alioto T."/>
            <person name="Gomez Garrido J."/>
        </authorList>
    </citation>
    <scope>NUCLEOTIDE SEQUENCE</scope>
    <source>
        <strain evidence="2">A484AB</strain>
    </source>
</reference>
<dbReference type="Pfam" id="PF07000">
    <property type="entry name" value="DUF1308"/>
    <property type="match status" value="1"/>
</dbReference>
<dbReference type="PANTHER" id="PTHR13379:SF0">
    <property type="entry name" value="UPF0415 PROTEIN C7ORF25"/>
    <property type="match status" value="1"/>
</dbReference>
<dbReference type="EMBL" id="CACRXK020000431">
    <property type="protein sequence ID" value="CAB3981816.1"/>
    <property type="molecule type" value="Genomic_DNA"/>
</dbReference>
<keyword evidence="3" id="KW-1185">Reference proteome</keyword>
<evidence type="ECO:0000256" key="1">
    <source>
        <dbReference type="ARBA" id="ARBA00006588"/>
    </source>
</evidence>
<evidence type="ECO:0000313" key="2">
    <source>
        <dbReference type="EMBL" id="CAB3981816.1"/>
    </source>
</evidence>
<comment type="caution">
    <text evidence="2">The sequence shown here is derived from an EMBL/GenBank/DDBJ whole genome shotgun (WGS) entry which is preliminary data.</text>
</comment>
<organism evidence="2 3">
    <name type="scientific">Paramuricea clavata</name>
    <name type="common">Red gorgonian</name>
    <name type="synonym">Violescent sea-whip</name>
    <dbReference type="NCBI Taxonomy" id="317549"/>
    <lineage>
        <taxon>Eukaryota</taxon>
        <taxon>Metazoa</taxon>
        <taxon>Cnidaria</taxon>
        <taxon>Anthozoa</taxon>
        <taxon>Octocorallia</taxon>
        <taxon>Malacalcyonacea</taxon>
        <taxon>Plexauridae</taxon>
        <taxon>Paramuricea</taxon>
    </lineage>
</organism>
<dbReference type="Pfam" id="PF18474">
    <property type="entry name" value="DUF5614"/>
    <property type="match status" value="1"/>
</dbReference>
<proteinExistence type="inferred from homology"/>